<accession>K8EDJ1</accession>
<evidence type="ECO:0000313" key="7">
    <source>
        <dbReference type="Proteomes" id="UP000198341"/>
    </source>
</evidence>
<keyword evidence="3" id="KW-0934">Plastid</keyword>
<proteinExistence type="predicted"/>
<feature type="transmembrane region" description="Helical" evidence="5">
    <location>
        <begin position="127"/>
        <end position="147"/>
    </location>
</feature>
<dbReference type="GeneID" id="19016132"/>
<feature type="transmembrane region" description="Helical" evidence="5">
    <location>
        <begin position="195"/>
        <end position="215"/>
    </location>
</feature>
<dbReference type="InterPro" id="IPR022796">
    <property type="entry name" value="Chloroa_b-bind"/>
</dbReference>
<keyword evidence="2" id="KW-0150">Chloroplast</keyword>
<dbReference type="OrthoDB" id="48883at2759"/>
<dbReference type="EMBL" id="FO082275">
    <property type="protein sequence ID" value="CCO16054.1"/>
    <property type="molecule type" value="Genomic_DNA"/>
</dbReference>
<reference evidence="6 7" key="1">
    <citation type="submission" date="2011-10" db="EMBL/GenBank/DDBJ databases">
        <authorList>
            <person name="Genoscope - CEA"/>
        </authorList>
    </citation>
    <scope>NUCLEOTIDE SEQUENCE [LARGE SCALE GENOMIC DNA]</scope>
    <source>
        <strain evidence="6 7">RCC 1105</strain>
    </source>
</reference>
<organism evidence="6 7">
    <name type="scientific">Bathycoccus prasinos</name>
    <dbReference type="NCBI Taxonomy" id="41875"/>
    <lineage>
        <taxon>Eukaryota</taxon>
        <taxon>Viridiplantae</taxon>
        <taxon>Chlorophyta</taxon>
        <taxon>Mamiellophyceae</taxon>
        <taxon>Mamiellales</taxon>
        <taxon>Bathycoccaceae</taxon>
        <taxon>Bathycoccus</taxon>
    </lineage>
</organism>
<dbReference type="Gene3D" id="1.10.3460.10">
    <property type="entry name" value="Chlorophyll a/b binding protein domain"/>
    <property type="match status" value="1"/>
</dbReference>
<keyword evidence="7" id="KW-1185">Reference proteome</keyword>
<feature type="transmembrane region" description="Helical" evidence="5">
    <location>
        <begin position="235"/>
        <end position="255"/>
    </location>
</feature>
<keyword evidence="5" id="KW-0812">Transmembrane</keyword>
<feature type="region of interest" description="Disordered" evidence="4">
    <location>
        <begin position="1"/>
        <end position="29"/>
    </location>
</feature>
<evidence type="ECO:0000256" key="4">
    <source>
        <dbReference type="SAM" id="MobiDB-lite"/>
    </source>
</evidence>
<dbReference type="Proteomes" id="UP000198341">
    <property type="component" value="Chromosome 4"/>
</dbReference>
<dbReference type="STRING" id="41875.K8EDJ1"/>
<evidence type="ECO:0000256" key="2">
    <source>
        <dbReference type="ARBA" id="ARBA00022528"/>
    </source>
</evidence>
<dbReference type="AlphaFoldDB" id="K8EDJ1"/>
<dbReference type="eggNOG" id="ENOG502QTMT">
    <property type="taxonomic scope" value="Eukaryota"/>
</dbReference>
<evidence type="ECO:0000256" key="3">
    <source>
        <dbReference type="ARBA" id="ARBA00022640"/>
    </source>
</evidence>
<dbReference type="SUPFAM" id="SSF103511">
    <property type="entry name" value="Chlorophyll a-b binding protein"/>
    <property type="match status" value="1"/>
</dbReference>
<keyword evidence="5" id="KW-0472">Membrane</keyword>
<name>K8EDJ1_9CHLO</name>
<gene>
    <name evidence="6" type="ORF">Bathy04g01070</name>
</gene>
<dbReference type="KEGG" id="bpg:Bathy04g01070"/>
<dbReference type="Pfam" id="PF00504">
    <property type="entry name" value="Chloroa_b-bind"/>
    <property type="match status" value="1"/>
</dbReference>
<dbReference type="RefSeq" id="XP_007513529.1">
    <property type="nucleotide sequence ID" value="XM_007513467.1"/>
</dbReference>
<dbReference type="GO" id="GO:0009507">
    <property type="term" value="C:chloroplast"/>
    <property type="evidence" value="ECO:0007669"/>
    <property type="project" value="UniProtKB-SubCell"/>
</dbReference>
<evidence type="ECO:0000256" key="5">
    <source>
        <dbReference type="SAM" id="Phobius"/>
    </source>
</evidence>
<feature type="compositionally biased region" description="Low complexity" evidence="4">
    <location>
        <begin position="1"/>
        <end position="24"/>
    </location>
</feature>
<protein>
    <submittedName>
        <fullName evidence="6">Photosystem II 22 kDa polypeptide (ISS)</fullName>
    </submittedName>
</protein>
<sequence>MVAFSLRVQPSSSSSLFSSQNSSVRRQRRKMRLDNVVGIRSRNRARKVTSSAKEEEDKEEDEQTFIAKTELNLGRSAMLGFAATTYLDVSTNGLGPIEQLIGEEKSLVTHVVNPLNLARDVLEVTGLYVESIILVWVFLSGVFLLAVTSGLRKPSTSTMSGMSRPNGENRVDAMAGIVKSAWREQVRENKKYEIFNGRLAMLGITASFIGDYFLAEGPMEQVAQELGVPVIDQEIFALVFLSAASFLLVSTLVRVGRRALTESN</sequence>
<comment type="subcellular location">
    <subcellularLocation>
        <location evidence="1">Plastid</location>
        <location evidence="1">Chloroplast</location>
    </subcellularLocation>
</comment>
<keyword evidence="5" id="KW-1133">Transmembrane helix</keyword>
<evidence type="ECO:0000313" key="6">
    <source>
        <dbReference type="EMBL" id="CCO16054.1"/>
    </source>
</evidence>
<evidence type="ECO:0000256" key="1">
    <source>
        <dbReference type="ARBA" id="ARBA00004229"/>
    </source>
</evidence>